<keyword evidence="10" id="KW-1185">Reference proteome</keyword>
<dbReference type="PANTHER" id="PTHR43133">
    <property type="entry name" value="RNA POLYMERASE ECF-TYPE SIGMA FACTO"/>
    <property type="match status" value="1"/>
</dbReference>
<evidence type="ECO:0000256" key="1">
    <source>
        <dbReference type="ARBA" id="ARBA00010641"/>
    </source>
</evidence>
<dbReference type="InterPro" id="IPR036388">
    <property type="entry name" value="WH-like_DNA-bd_sf"/>
</dbReference>
<dbReference type="Gene3D" id="2.160.20.80">
    <property type="entry name" value="E3 ubiquitin-protein ligase SopA"/>
    <property type="match status" value="2"/>
</dbReference>
<dbReference type="Pfam" id="PF04542">
    <property type="entry name" value="Sigma70_r2"/>
    <property type="match status" value="1"/>
</dbReference>
<dbReference type="PANTHER" id="PTHR43133:SF51">
    <property type="entry name" value="RNA POLYMERASE SIGMA FACTOR"/>
    <property type="match status" value="1"/>
</dbReference>
<dbReference type="InterPro" id="IPR014284">
    <property type="entry name" value="RNA_pol_sigma-70_dom"/>
</dbReference>
<gene>
    <name evidence="9" type="ORF">J2T15_002037</name>
</gene>
<dbReference type="InterPro" id="IPR013249">
    <property type="entry name" value="RNA_pol_sigma70_r4_t2"/>
</dbReference>
<organism evidence="9 10">
    <name type="scientific">Paenibacillus harenae</name>
    <dbReference type="NCBI Taxonomy" id="306543"/>
    <lineage>
        <taxon>Bacteria</taxon>
        <taxon>Bacillati</taxon>
        <taxon>Bacillota</taxon>
        <taxon>Bacilli</taxon>
        <taxon>Bacillales</taxon>
        <taxon>Paenibacillaceae</taxon>
        <taxon>Paenibacillus</taxon>
    </lineage>
</organism>
<evidence type="ECO:0000313" key="9">
    <source>
        <dbReference type="EMBL" id="MDQ0112602.1"/>
    </source>
</evidence>
<dbReference type="RefSeq" id="WP_307203511.1">
    <property type="nucleotide sequence ID" value="NZ_JAUSSU010000004.1"/>
</dbReference>
<dbReference type="InterPro" id="IPR013325">
    <property type="entry name" value="RNA_pol_sigma_r2"/>
</dbReference>
<dbReference type="InterPro" id="IPR001646">
    <property type="entry name" value="5peptide_repeat"/>
</dbReference>
<dbReference type="InterPro" id="IPR007627">
    <property type="entry name" value="RNA_pol_sigma70_r2"/>
</dbReference>
<dbReference type="NCBIfam" id="TIGR02937">
    <property type="entry name" value="sigma70-ECF"/>
    <property type="match status" value="1"/>
</dbReference>
<reference evidence="9 10" key="1">
    <citation type="submission" date="2023-07" db="EMBL/GenBank/DDBJ databases">
        <title>Sorghum-associated microbial communities from plants grown in Nebraska, USA.</title>
        <authorList>
            <person name="Schachtman D."/>
        </authorList>
    </citation>
    <scope>NUCLEOTIDE SEQUENCE [LARGE SCALE GENOMIC DNA]</scope>
    <source>
        <strain evidence="9 10">CC482</strain>
    </source>
</reference>
<evidence type="ECO:0000259" key="7">
    <source>
        <dbReference type="Pfam" id="PF04542"/>
    </source>
</evidence>
<evidence type="ECO:0000256" key="6">
    <source>
        <dbReference type="RuleBase" id="RU000716"/>
    </source>
</evidence>
<keyword evidence="3 6" id="KW-0731">Sigma factor</keyword>
<dbReference type="InterPro" id="IPR000838">
    <property type="entry name" value="RNA_pol_sigma70_ECF_CS"/>
</dbReference>
<comment type="similarity">
    <text evidence="1 6">Belongs to the sigma-70 factor family. ECF subfamily.</text>
</comment>
<name>A0ABT9U017_PAEHA</name>
<sequence>MSVTDAELVKRACKGDSEAFSDLIGRYANAVYGAAYGKLGDFHRAQDIAQEVFVKAFKKLSSLKDPDKLGSWLYAVTNRECLDWLRSSKNESVYDPAHNENIPLHETAEDTWLRKELRNEVWQALSILTEANRTVTILYYIDDYKIREISSFLGLSVEAVESRLRRSRTILKKELLSMVNENLNQNKLNEEFKKKVFQDERMPETQFRRVAMVESDFDDIDMYKTKFVNINLEGASFDNINMSKTVFHDINMHHAKFIEVGLWEIEIGKCVMGGAYFHDIGMEGKSNTFEKCDLTGTSFTNCNLSNVEIKDCDISGLKINGVSIEALLENYSSNK</sequence>
<dbReference type="Pfam" id="PF08281">
    <property type="entry name" value="Sigma70_r4_2"/>
    <property type="match status" value="1"/>
</dbReference>
<protein>
    <recommendedName>
        <fullName evidence="6">RNA polymerase sigma factor</fullName>
    </recommendedName>
</protein>
<dbReference type="SUPFAM" id="SSF88659">
    <property type="entry name" value="Sigma3 and sigma4 domains of RNA polymerase sigma factors"/>
    <property type="match status" value="1"/>
</dbReference>
<feature type="domain" description="RNA polymerase sigma-70 region 2" evidence="7">
    <location>
        <begin position="23"/>
        <end position="89"/>
    </location>
</feature>
<dbReference type="EMBL" id="JAUSSU010000004">
    <property type="protein sequence ID" value="MDQ0112602.1"/>
    <property type="molecule type" value="Genomic_DNA"/>
</dbReference>
<proteinExistence type="inferred from homology"/>
<accession>A0ABT9U017</accession>
<dbReference type="SUPFAM" id="SSF141571">
    <property type="entry name" value="Pentapeptide repeat-like"/>
    <property type="match status" value="1"/>
</dbReference>
<dbReference type="Gene3D" id="1.10.1740.10">
    <property type="match status" value="1"/>
</dbReference>
<evidence type="ECO:0000256" key="4">
    <source>
        <dbReference type="ARBA" id="ARBA00023125"/>
    </source>
</evidence>
<dbReference type="PROSITE" id="PS01063">
    <property type="entry name" value="SIGMA70_ECF"/>
    <property type="match status" value="1"/>
</dbReference>
<evidence type="ECO:0000259" key="8">
    <source>
        <dbReference type="Pfam" id="PF08281"/>
    </source>
</evidence>
<feature type="domain" description="RNA polymerase sigma factor 70 region 4 type 2" evidence="8">
    <location>
        <begin position="119"/>
        <end position="169"/>
    </location>
</feature>
<dbReference type="Proteomes" id="UP001229346">
    <property type="component" value="Unassembled WGS sequence"/>
</dbReference>
<evidence type="ECO:0000256" key="3">
    <source>
        <dbReference type="ARBA" id="ARBA00023082"/>
    </source>
</evidence>
<evidence type="ECO:0000256" key="5">
    <source>
        <dbReference type="ARBA" id="ARBA00023163"/>
    </source>
</evidence>
<dbReference type="Gene3D" id="1.10.10.10">
    <property type="entry name" value="Winged helix-like DNA-binding domain superfamily/Winged helix DNA-binding domain"/>
    <property type="match status" value="1"/>
</dbReference>
<dbReference type="SUPFAM" id="SSF88946">
    <property type="entry name" value="Sigma2 domain of RNA polymerase sigma factors"/>
    <property type="match status" value="1"/>
</dbReference>
<evidence type="ECO:0000313" key="10">
    <source>
        <dbReference type="Proteomes" id="UP001229346"/>
    </source>
</evidence>
<comment type="caution">
    <text evidence="9">The sequence shown here is derived from an EMBL/GenBank/DDBJ whole genome shotgun (WGS) entry which is preliminary data.</text>
</comment>
<evidence type="ECO:0000256" key="2">
    <source>
        <dbReference type="ARBA" id="ARBA00023015"/>
    </source>
</evidence>
<dbReference type="InterPro" id="IPR013324">
    <property type="entry name" value="RNA_pol_sigma_r3/r4-like"/>
</dbReference>
<keyword evidence="5 6" id="KW-0804">Transcription</keyword>
<keyword evidence="2 6" id="KW-0805">Transcription regulation</keyword>
<dbReference type="CDD" id="cd06171">
    <property type="entry name" value="Sigma70_r4"/>
    <property type="match status" value="1"/>
</dbReference>
<dbReference type="InterPro" id="IPR039425">
    <property type="entry name" value="RNA_pol_sigma-70-like"/>
</dbReference>
<dbReference type="Pfam" id="PF00805">
    <property type="entry name" value="Pentapeptide"/>
    <property type="match status" value="2"/>
</dbReference>
<keyword evidence="4 6" id="KW-0238">DNA-binding</keyword>